<evidence type="ECO:0000313" key="3">
    <source>
        <dbReference type="Proteomes" id="UP000076083"/>
    </source>
</evidence>
<name>A0A165YZC9_PSEFL</name>
<evidence type="ECO:0000313" key="2">
    <source>
        <dbReference type="EMBL" id="AMZ70653.1"/>
    </source>
</evidence>
<organism evidence="2 3">
    <name type="scientific">Pseudomonas fluorescens</name>
    <dbReference type="NCBI Taxonomy" id="294"/>
    <lineage>
        <taxon>Bacteria</taxon>
        <taxon>Pseudomonadati</taxon>
        <taxon>Pseudomonadota</taxon>
        <taxon>Gammaproteobacteria</taxon>
        <taxon>Pseudomonadales</taxon>
        <taxon>Pseudomonadaceae</taxon>
        <taxon>Pseudomonas</taxon>
    </lineage>
</organism>
<dbReference type="InterPro" id="IPR012912">
    <property type="entry name" value="Plasmid_pRiA4b_Orf3-like"/>
</dbReference>
<dbReference type="EMBL" id="CP015225">
    <property type="protein sequence ID" value="AMZ70653.1"/>
    <property type="molecule type" value="Genomic_DNA"/>
</dbReference>
<dbReference type="Pfam" id="PF07929">
    <property type="entry name" value="PRiA4_ORF3"/>
    <property type="match status" value="1"/>
</dbReference>
<feature type="domain" description="Plasmid pRiA4b Orf3-like" evidence="1">
    <location>
        <begin position="15"/>
        <end position="182"/>
    </location>
</feature>
<reference evidence="3" key="1">
    <citation type="submission" date="2016-04" db="EMBL/GenBank/DDBJ databases">
        <authorList>
            <person name="Ray J."/>
            <person name="Price M."/>
            <person name="Deutschbauer A."/>
        </authorList>
    </citation>
    <scope>NUCLEOTIDE SEQUENCE [LARGE SCALE GENOMIC DNA]</scope>
    <source>
        <strain evidence="3">FW300-N2E2</strain>
    </source>
</reference>
<dbReference type="Gene3D" id="3.10.290.30">
    <property type="entry name" value="MM3350-like"/>
    <property type="match status" value="1"/>
</dbReference>
<dbReference type="SUPFAM" id="SSF159941">
    <property type="entry name" value="MM3350-like"/>
    <property type="match status" value="1"/>
</dbReference>
<evidence type="ECO:0000259" key="1">
    <source>
        <dbReference type="Pfam" id="PF07929"/>
    </source>
</evidence>
<dbReference type="RefSeq" id="WP_063321249.1">
    <property type="nucleotide sequence ID" value="NZ_CP015225.1"/>
</dbReference>
<reference evidence="2 3" key="2">
    <citation type="journal article" date="2018" name="Nature">
        <title>Mutant phenotypes for thousands of bacterial genes of unknown function.</title>
        <authorList>
            <person name="Price M.N."/>
            <person name="Wetmore K.M."/>
            <person name="Waters R.J."/>
            <person name="Callaghan M."/>
            <person name="Ray J."/>
            <person name="Liu H."/>
            <person name="Kuehl J.V."/>
            <person name="Melnyk R.A."/>
            <person name="Lamson J.S."/>
            <person name="Suh Y."/>
            <person name="Carlson H.K."/>
            <person name="Esquivel Z."/>
            <person name="Sadeeshkumar H."/>
            <person name="Chakraborty R."/>
            <person name="Zane G.M."/>
            <person name="Rubin B.E."/>
            <person name="Wall J.D."/>
            <person name="Visel A."/>
            <person name="Bristow J."/>
            <person name="Blow M.J."/>
            <person name="Arkin A.P."/>
            <person name="Deutschbauer A.M."/>
        </authorList>
    </citation>
    <scope>NUCLEOTIDE SEQUENCE [LARGE SCALE GENOMIC DNA]</scope>
    <source>
        <strain evidence="2 3">FW300-N2E2</strain>
    </source>
</reference>
<sequence length="194" mass="22254">MPKTISPSMIKTDQVLVLHIEFKWIKPSIWRRVAVPENITLSKLHQVIQAVFGWSDTHLHEFEIDGESYGVPDPDWGPPVISEQRKKLINVLYGKKTFRYVYDFGDNWELRIKVEKTLPAIIFPQVPCCIDGANRCPPEDIGGVAGYEEFLAALADPNHAEHEEVSEWYGDDGFDPTAFDCDWVNQWLKKQVKA</sequence>
<accession>A0A165YZC9</accession>
<dbReference type="Proteomes" id="UP000076083">
    <property type="component" value="Chromosome"/>
</dbReference>
<gene>
    <name evidence="2" type="ORF">TK06_05890</name>
</gene>
<protein>
    <recommendedName>
        <fullName evidence="1">Plasmid pRiA4b Orf3-like domain-containing protein</fullName>
    </recommendedName>
</protein>
<dbReference type="AlphaFoldDB" id="A0A165YZC9"/>
<dbReference type="InterPro" id="IPR024047">
    <property type="entry name" value="MM3350-like_sf"/>
</dbReference>
<dbReference type="PANTHER" id="PTHR41878:SF1">
    <property type="entry name" value="TNPR PROTEIN"/>
    <property type="match status" value="1"/>
</dbReference>
<dbReference type="PANTHER" id="PTHR41878">
    <property type="entry name" value="LEXA REPRESSOR-RELATED"/>
    <property type="match status" value="1"/>
</dbReference>
<proteinExistence type="predicted"/>